<dbReference type="CDD" id="cd01949">
    <property type="entry name" value="GGDEF"/>
    <property type="match status" value="1"/>
</dbReference>
<name>A0A1G6H868_9GAMM</name>
<dbReference type="STRING" id="1219383.SAMN05421733_104126"/>
<evidence type="ECO:0000259" key="4">
    <source>
        <dbReference type="PROSITE" id="PS50887"/>
    </source>
</evidence>
<dbReference type="SUPFAM" id="SSF55073">
    <property type="entry name" value="Nucleotide cyclase"/>
    <property type="match status" value="1"/>
</dbReference>
<protein>
    <recommendedName>
        <fullName evidence="1">diguanylate cyclase</fullName>
        <ecNumber evidence="1">2.7.7.65</ecNumber>
    </recommendedName>
</protein>
<sequence length="389" mass="44518">MMDMMQSLVLTYPFTIFFMSLLLLLTYFLVGQAKYLIQLGTAFLSISIGVVLQITHFPNQDSLNSVLSGLFFLIFSYSIAQGIVLLEGKSLNPVICCIVFIIAFVVRCISSLMPPLDEYYFISVFSVYSALVIFLGSSLWKVRHLIFGDFLEKTWCFVITIWLLSLVVRLAYVSYSPDMLRVLLWKSGKVYYSYQQFSLLQHLFYLMALFFSVLTILLAVKRLIFDINRKSRLDSLTGAYNRLGLQYFIELELPKLESFNLIMLDIDFFKAVNTRYGHPIGDAVIKEMVLLINKNLSDVKHHTIRLGGEEFLIILPDLSAEELPYLADKLRTRIEKHNFSKIANGLNITVSMGVGQYQSDLCFQEAYKDIDSKLAVAKQSGRNQVVEFV</sequence>
<feature type="domain" description="GGDEF" evidence="4">
    <location>
        <begin position="257"/>
        <end position="389"/>
    </location>
</feature>
<dbReference type="GO" id="GO:0052621">
    <property type="term" value="F:diguanylate cyclase activity"/>
    <property type="evidence" value="ECO:0007669"/>
    <property type="project" value="UniProtKB-EC"/>
</dbReference>
<dbReference type="NCBIfam" id="TIGR00254">
    <property type="entry name" value="GGDEF"/>
    <property type="match status" value="1"/>
</dbReference>
<dbReference type="InterPro" id="IPR029787">
    <property type="entry name" value="Nucleotide_cyclase"/>
</dbReference>
<dbReference type="GO" id="GO:0005886">
    <property type="term" value="C:plasma membrane"/>
    <property type="evidence" value="ECO:0007669"/>
    <property type="project" value="TreeGrafter"/>
</dbReference>
<gene>
    <name evidence="5" type="ORF">SAMN05421733_104126</name>
</gene>
<organism evidence="5 6">
    <name type="scientific">Acinetobacter boissieri</name>
    <dbReference type="NCBI Taxonomy" id="1219383"/>
    <lineage>
        <taxon>Bacteria</taxon>
        <taxon>Pseudomonadati</taxon>
        <taxon>Pseudomonadota</taxon>
        <taxon>Gammaproteobacteria</taxon>
        <taxon>Moraxellales</taxon>
        <taxon>Moraxellaceae</taxon>
        <taxon>Acinetobacter</taxon>
    </lineage>
</organism>
<dbReference type="InterPro" id="IPR000160">
    <property type="entry name" value="GGDEF_dom"/>
</dbReference>
<keyword evidence="3" id="KW-0472">Membrane</keyword>
<dbReference type="RefSeq" id="WP_092747483.1">
    <property type="nucleotide sequence ID" value="NZ_FMYL01000004.1"/>
</dbReference>
<accession>A0A1G6H868</accession>
<keyword evidence="3" id="KW-0812">Transmembrane</keyword>
<feature type="transmembrane region" description="Helical" evidence="3">
    <location>
        <begin position="12"/>
        <end position="30"/>
    </location>
</feature>
<dbReference type="Gene3D" id="3.30.70.270">
    <property type="match status" value="1"/>
</dbReference>
<keyword evidence="6" id="KW-1185">Reference proteome</keyword>
<dbReference type="Pfam" id="PF00990">
    <property type="entry name" value="GGDEF"/>
    <property type="match status" value="1"/>
</dbReference>
<feature type="transmembrane region" description="Helical" evidence="3">
    <location>
        <begin position="66"/>
        <end position="86"/>
    </location>
</feature>
<dbReference type="Proteomes" id="UP000242501">
    <property type="component" value="Unassembled WGS sequence"/>
</dbReference>
<feature type="transmembrane region" description="Helical" evidence="3">
    <location>
        <begin position="119"/>
        <end position="142"/>
    </location>
</feature>
<dbReference type="PANTHER" id="PTHR45138:SF9">
    <property type="entry name" value="DIGUANYLATE CYCLASE DGCM-RELATED"/>
    <property type="match status" value="1"/>
</dbReference>
<dbReference type="InterPro" id="IPR050469">
    <property type="entry name" value="Diguanylate_Cyclase"/>
</dbReference>
<dbReference type="PANTHER" id="PTHR45138">
    <property type="entry name" value="REGULATORY COMPONENTS OF SENSORY TRANSDUCTION SYSTEM"/>
    <property type="match status" value="1"/>
</dbReference>
<dbReference type="GO" id="GO:1902201">
    <property type="term" value="P:negative regulation of bacterial-type flagellum-dependent cell motility"/>
    <property type="evidence" value="ECO:0007669"/>
    <property type="project" value="TreeGrafter"/>
</dbReference>
<feature type="transmembrane region" description="Helical" evidence="3">
    <location>
        <begin position="93"/>
        <end position="113"/>
    </location>
</feature>
<keyword evidence="3" id="KW-1133">Transmembrane helix</keyword>
<dbReference type="SMART" id="SM00267">
    <property type="entry name" value="GGDEF"/>
    <property type="match status" value="1"/>
</dbReference>
<dbReference type="EC" id="2.7.7.65" evidence="1"/>
<dbReference type="PROSITE" id="PS50887">
    <property type="entry name" value="GGDEF"/>
    <property type="match status" value="1"/>
</dbReference>
<dbReference type="InterPro" id="IPR043128">
    <property type="entry name" value="Rev_trsase/Diguanyl_cyclase"/>
</dbReference>
<evidence type="ECO:0000256" key="1">
    <source>
        <dbReference type="ARBA" id="ARBA00012528"/>
    </source>
</evidence>
<dbReference type="OrthoDB" id="9812260at2"/>
<evidence type="ECO:0000313" key="5">
    <source>
        <dbReference type="EMBL" id="SDB90288.1"/>
    </source>
</evidence>
<dbReference type="AlphaFoldDB" id="A0A1G6H868"/>
<comment type="catalytic activity">
    <reaction evidence="2">
        <text>2 GTP = 3',3'-c-di-GMP + 2 diphosphate</text>
        <dbReference type="Rhea" id="RHEA:24898"/>
        <dbReference type="ChEBI" id="CHEBI:33019"/>
        <dbReference type="ChEBI" id="CHEBI:37565"/>
        <dbReference type="ChEBI" id="CHEBI:58805"/>
        <dbReference type="EC" id="2.7.7.65"/>
    </reaction>
</comment>
<proteinExistence type="predicted"/>
<evidence type="ECO:0000256" key="3">
    <source>
        <dbReference type="SAM" id="Phobius"/>
    </source>
</evidence>
<evidence type="ECO:0000313" key="6">
    <source>
        <dbReference type="Proteomes" id="UP000242501"/>
    </source>
</evidence>
<reference evidence="6" key="1">
    <citation type="submission" date="2016-09" db="EMBL/GenBank/DDBJ databases">
        <authorList>
            <person name="Varghese N."/>
            <person name="Submissions S."/>
        </authorList>
    </citation>
    <scope>NUCLEOTIDE SEQUENCE [LARGE SCALE GENOMIC DNA]</scope>
    <source>
        <strain evidence="6">ANC 4422</strain>
    </source>
</reference>
<feature type="transmembrane region" description="Helical" evidence="3">
    <location>
        <begin position="154"/>
        <end position="175"/>
    </location>
</feature>
<feature type="transmembrane region" description="Helical" evidence="3">
    <location>
        <begin position="202"/>
        <end position="220"/>
    </location>
</feature>
<feature type="transmembrane region" description="Helical" evidence="3">
    <location>
        <begin position="35"/>
        <end position="54"/>
    </location>
</feature>
<dbReference type="GO" id="GO:0043709">
    <property type="term" value="P:cell adhesion involved in single-species biofilm formation"/>
    <property type="evidence" value="ECO:0007669"/>
    <property type="project" value="TreeGrafter"/>
</dbReference>
<evidence type="ECO:0000256" key="2">
    <source>
        <dbReference type="ARBA" id="ARBA00034247"/>
    </source>
</evidence>
<dbReference type="EMBL" id="FMYL01000004">
    <property type="protein sequence ID" value="SDB90288.1"/>
    <property type="molecule type" value="Genomic_DNA"/>
</dbReference>